<evidence type="ECO:0000313" key="2">
    <source>
        <dbReference type="EMBL" id="KAF4963387.1"/>
    </source>
</evidence>
<sequence>MRNLILLSTSLLAAVDAAASSPRQLSERAACNRDNLFRCFIDQKSSLQARQCCQGLLPFTVTVATTTATTAIISTETLTTTTFAETVPTATTTLTLGVGAVAKRQAIANPPKCMTNGVTYPASRITSACSCIDVPASTVSVTHTFSTETVTQASSPSRQVCSIKDDNTYRMLQTETVYTTPLATVTSWETVSKITTGGVFTVTVGPPLPVNRIANGGFETNADGWQLFPDSWTGEVVKPAASIEDRAYRISSSGEGMGELRQIAPIYLEPGRYRAGFFAPLAPAPLSSDAYARLLTFDIVNPAAGTNMTVSSIYARRMVAKGRIVAAAEQTIIVPDEAAGYNQVTLRFHIRPFVGNIDDIFLERA</sequence>
<gene>
    <name evidence="2" type="ORF">FZEAL_10939</name>
</gene>
<dbReference type="OrthoDB" id="3562088at2759"/>
<keyword evidence="1" id="KW-0732">Signal</keyword>
<name>A0A8H4TSY4_9HYPO</name>
<dbReference type="AlphaFoldDB" id="A0A8H4TSY4"/>
<dbReference type="Gene3D" id="2.60.120.260">
    <property type="entry name" value="Galactose-binding domain-like"/>
    <property type="match status" value="1"/>
</dbReference>
<dbReference type="Proteomes" id="UP000635477">
    <property type="component" value="Unassembled WGS sequence"/>
</dbReference>
<accession>A0A8H4TSY4</accession>
<keyword evidence="3" id="KW-1185">Reference proteome</keyword>
<dbReference type="EMBL" id="JABEYC010001630">
    <property type="protein sequence ID" value="KAF4963387.1"/>
    <property type="molecule type" value="Genomic_DNA"/>
</dbReference>
<protein>
    <submittedName>
        <fullName evidence="2">Uncharacterized protein</fullName>
    </submittedName>
</protein>
<comment type="caution">
    <text evidence="2">The sequence shown here is derived from an EMBL/GenBank/DDBJ whole genome shotgun (WGS) entry which is preliminary data.</text>
</comment>
<organism evidence="2 3">
    <name type="scientific">Fusarium zealandicum</name>
    <dbReference type="NCBI Taxonomy" id="1053134"/>
    <lineage>
        <taxon>Eukaryota</taxon>
        <taxon>Fungi</taxon>
        <taxon>Dikarya</taxon>
        <taxon>Ascomycota</taxon>
        <taxon>Pezizomycotina</taxon>
        <taxon>Sordariomycetes</taxon>
        <taxon>Hypocreomycetidae</taxon>
        <taxon>Hypocreales</taxon>
        <taxon>Nectriaceae</taxon>
        <taxon>Fusarium</taxon>
        <taxon>Fusarium staphyleae species complex</taxon>
    </lineage>
</organism>
<evidence type="ECO:0000313" key="3">
    <source>
        <dbReference type="Proteomes" id="UP000635477"/>
    </source>
</evidence>
<feature type="chain" id="PRO_5034982600" evidence="1">
    <location>
        <begin position="20"/>
        <end position="365"/>
    </location>
</feature>
<proteinExistence type="predicted"/>
<reference evidence="2" key="1">
    <citation type="journal article" date="2020" name="BMC Genomics">
        <title>Correction to: Identification and distribution of gene clusters required for synthesis of sphingolipid metabolism inhibitors in diverse species of the filamentous fungus Fusarium.</title>
        <authorList>
            <person name="Kim H.S."/>
            <person name="Lohmar J.M."/>
            <person name="Busman M."/>
            <person name="Brown D.W."/>
            <person name="Naumann T.A."/>
            <person name="Divon H.H."/>
            <person name="Lysoe E."/>
            <person name="Uhlig S."/>
            <person name="Proctor R.H."/>
        </authorList>
    </citation>
    <scope>NUCLEOTIDE SEQUENCE</scope>
    <source>
        <strain evidence="2">NRRL 22465</strain>
    </source>
</reference>
<evidence type="ECO:0000256" key="1">
    <source>
        <dbReference type="SAM" id="SignalP"/>
    </source>
</evidence>
<reference evidence="2" key="2">
    <citation type="submission" date="2020-05" db="EMBL/GenBank/DDBJ databases">
        <authorList>
            <person name="Kim H.-S."/>
            <person name="Proctor R.H."/>
            <person name="Brown D.W."/>
        </authorList>
    </citation>
    <scope>NUCLEOTIDE SEQUENCE</scope>
    <source>
        <strain evidence="2">NRRL 22465</strain>
    </source>
</reference>
<feature type="signal peptide" evidence="1">
    <location>
        <begin position="1"/>
        <end position="19"/>
    </location>
</feature>